<organism evidence="1 2">
    <name type="scientific">Romanomermis culicivorax</name>
    <name type="common">Nematode worm</name>
    <dbReference type="NCBI Taxonomy" id="13658"/>
    <lineage>
        <taxon>Eukaryota</taxon>
        <taxon>Metazoa</taxon>
        <taxon>Ecdysozoa</taxon>
        <taxon>Nematoda</taxon>
        <taxon>Enoplea</taxon>
        <taxon>Dorylaimia</taxon>
        <taxon>Mermithida</taxon>
        <taxon>Mermithoidea</taxon>
        <taxon>Mermithidae</taxon>
        <taxon>Romanomermis</taxon>
    </lineage>
</organism>
<dbReference type="Proteomes" id="UP000887565">
    <property type="component" value="Unplaced"/>
</dbReference>
<keyword evidence="1" id="KW-1185">Reference proteome</keyword>
<proteinExistence type="predicted"/>
<evidence type="ECO:0000313" key="1">
    <source>
        <dbReference type="Proteomes" id="UP000887565"/>
    </source>
</evidence>
<sequence>MKHIDILIMVNEILDKDDYCNGLWNTSSFITLKHSKKRMSSDSSTIFFSVFIDDDDKELTILPVR</sequence>
<accession>A0A915J830</accession>
<protein>
    <submittedName>
        <fullName evidence="2">Uncharacterized protein</fullName>
    </submittedName>
</protein>
<reference evidence="2" key="1">
    <citation type="submission" date="2022-11" db="UniProtKB">
        <authorList>
            <consortium name="WormBaseParasite"/>
        </authorList>
    </citation>
    <scope>IDENTIFICATION</scope>
</reference>
<name>A0A915J830_ROMCU</name>
<dbReference type="AlphaFoldDB" id="A0A915J830"/>
<evidence type="ECO:0000313" key="2">
    <source>
        <dbReference type="WBParaSite" id="nRc.2.0.1.t22306-RA"/>
    </source>
</evidence>
<dbReference type="WBParaSite" id="nRc.2.0.1.t22306-RA">
    <property type="protein sequence ID" value="nRc.2.0.1.t22306-RA"/>
    <property type="gene ID" value="nRc.2.0.1.g22306"/>
</dbReference>